<protein>
    <submittedName>
        <fullName evidence="1">DUF721 domain-containing protein</fullName>
    </submittedName>
</protein>
<comment type="caution">
    <text evidence="1">The sequence shown here is derived from an EMBL/GenBank/DDBJ whole genome shotgun (WGS) entry which is preliminary data.</text>
</comment>
<keyword evidence="2" id="KW-1185">Reference proteome</keyword>
<sequence>MGEYHIGDAIKGMVNKSNLRNGVRAVQIEEVWEQLMGKTISKYTDKIKIVNQTLFITTHIGPLKNELSFQKVQIIQRINEAFGEKVIREVVIN</sequence>
<evidence type="ECO:0000313" key="2">
    <source>
        <dbReference type="Proteomes" id="UP001595906"/>
    </source>
</evidence>
<accession>A0ABV8Q077</accession>
<evidence type="ECO:0000313" key="1">
    <source>
        <dbReference type="EMBL" id="MFC4232636.1"/>
    </source>
</evidence>
<name>A0ABV8Q077_9BACT</name>
<dbReference type="InterPro" id="IPR007922">
    <property type="entry name" value="DciA-like"/>
</dbReference>
<dbReference type="Pfam" id="PF05258">
    <property type="entry name" value="DciA"/>
    <property type="match status" value="1"/>
</dbReference>
<dbReference type="PANTHER" id="PTHR36456">
    <property type="entry name" value="UPF0232 PROTEIN SCO3875"/>
    <property type="match status" value="1"/>
</dbReference>
<organism evidence="1 2">
    <name type="scientific">Parasediminibacterium paludis</name>
    <dbReference type="NCBI Taxonomy" id="908966"/>
    <lineage>
        <taxon>Bacteria</taxon>
        <taxon>Pseudomonadati</taxon>
        <taxon>Bacteroidota</taxon>
        <taxon>Chitinophagia</taxon>
        <taxon>Chitinophagales</taxon>
        <taxon>Chitinophagaceae</taxon>
        <taxon>Parasediminibacterium</taxon>
    </lineage>
</organism>
<dbReference type="Proteomes" id="UP001595906">
    <property type="component" value="Unassembled WGS sequence"/>
</dbReference>
<reference evidence="2" key="1">
    <citation type="journal article" date="2019" name="Int. J. Syst. Evol. Microbiol.">
        <title>The Global Catalogue of Microorganisms (GCM) 10K type strain sequencing project: providing services to taxonomists for standard genome sequencing and annotation.</title>
        <authorList>
            <consortium name="The Broad Institute Genomics Platform"/>
            <consortium name="The Broad Institute Genome Sequencing Center for Infectious Disease"/>
            <person name="Wu L."/>
            <person name="Ma J."/>
        </authorList>
    </citation>
    <scope>NUCLEOTIDE SEQUENCE [LARGE SCALE GENOMIC DNA]</scope>
    <source>
        <strain evidence="2">CECT 8010</strain>
    </source>
</reference>
<proteinExistence type="predicted"/>
<gene>
    <name evidence="1" type="ORF">ACFOW1_12100</name>
</gene>
<dbReference type="EMBL" id="JBHSDC010000022">
    <property type="protein sequence ID" value="MFC4232636.1"/>
    <property type="molecule type" value="Genomic_DNA"/>
</dbReference>
<dbReference type="PANTHER" id="PTHR36456:SF1">
    <property type="entry name" value="UPF0232 PROTEIN SCO3875"/>
    <property type="match status" value="1"/>
</dbReference>
<dbReference type="RefSeq" id="WP_379014567.1">
    <property type="nucleotide sequence ID" value="NZ_JBHSDC010000022.1"/>
</dbReference>